<evidence type="ECO:0000313" key="2">
    <source>
        <dbReference type="Proteomes" id="UP000317650"/>
    </source>
</evidence>
<accession>A0A4S8ITB8</accession>
<dbReference type="STRING" id="52838.A0A4S8ITB8"/>
<comment type="caution">
    <text evidence="1">The sequence shown here is derived from an EMBL/GenBank/DDBJ whole genome shotgun (WGS) entry which is preliminary data.</text>
</comment>
<dbReference type="PANTHER" id="PTHR35546:SF130">
    <property type="entry name" value="EXPRESSED PROTEIN"/>
    <property type="match status" value="1"/>
</dbReference>
<proteinExistence type="predicted"/>
<keyword evidence="2" id="KW-1185">Reference proteome</keyword>
<evidence type="ECO:0000313" key="1">
    <source>
        <dbReference type="EMBL" id="THU51935.1"/>
    </source>
</evidence>
<dbReference type="InterPro" id="IPR055290">
    <property type="entry name" value="At3g26010-like"/>
</dbReference>
<gene>
    <name evidence="1" type="ORF">C4D60_Mb06t36310</name>
</gene>
<dbReference type="InterPro" id="IPR036047">
    <property type="entry name" value="F-box-like_dom_sf"/>
</dbReference>
<protein>
    <recommendedName>
        <fullName evidence="3">F-box domain-containing protein</fullName>
    </recommendedName>
</protein>
<name>A0A4S8ITB8_MUSBA</name>
<organism evidence="1 2">
    <name type="scientific">Musa balbisiana</name>
    <name type="common">Banana</name>
    <dbReference type="NCBI Taxonomy" id="52838"/>
    <lineage>
        <taxon>Eukaryota</taxon>
        <taxon>Viridiplantae</taxon>
        <taxon>Streptophyta</taxon>
        <taxon>Embryophyta</taxon>
        <taxon>Tracheophyta</taxon>
        <taxon>Spermatophyta</taxon>
        <taxon>Magnoliopsida</taxon>
        <taxon>Liliopsida</taxon>
        <taxon>Zingiberales</taxon>
        <taxon>Musaceae</taxon>
        <taxon>Musa</taxon>
    </lineage>
</organism>
<dbReference type="PANTHER" id="PTHR35546">
    <property type="entry name" value="F-BOX PROTEIN INTERACTION DOMAIN PROTEIN-RELATED"/>
    <property type="match status" value="1"/>
</dbReference>
<sequence>MDVSDAATMTTMARIPEDILHYDVFPWLPCKTISRFKVVCKKWYHLFSHDIVFARKKLQRESPISSGMVYQCDKHIEFFPLDIPGEVNIGMPDSFFPTLPDGMTFESIIAFVDGLFLVVLRKELDENPLYHLNYVWDVVTKKGHIIPGNCFYRDVGLAFDPSTTPTRYTLINIKWKLHGQIQEFSFDIYSSSTRRWTVSDHKVVIQGITSLYPMNNICIRNIIYWNSRTHLLWFDLKKDVAGNSRLPPLVEEGIMYHQNIGVARDDRGILTLTRVMSKNTINIWAFNEEGEWVQNHAISTTYLLSRAGPGALRIFRAFLSRGGDVLYLETQFTTTNRKLFSYNIGTGETTTIGELKSRHRQGPCHYIFLNHNSLIRFKQLS</sequence>
<reference evidence="1 2" key="1">
    <citation type="journal article" date="2019" name="Nat. Plants">
        <title>Genome sequencing of Musa balbisiana reveals subgenome evolution and function divergence in polyploid bananas.</title>
        <authorList>
            <person name="Yao X."/>
        </authorList>
    </citation>
    <scope>NUCLEOTIDE SEQUENCE [LARGE SCALE GENOMIC DNA]</scope>
    <source>
        <strain evidence="2">cv. DH-PKW</strain>
        <tissue evidence="1">Leaves</tissue>
    </source>
</reference>
<dbReference type="SUPFAM" id="SSF81383">
    <property type="entry name" value="F-box domain"/>
    <property type="match status" value="1"/>
</dbReference>
<dbReference type="Proteomes" id="UP000317650">
    <property type="component" value="Chromosome 6"/>
</dbReference>
<dbReference type="Gene3D" id="1.20.1280.50">
    <property type="match status" value="1"/>
</dbReference>
<evidence type="ECO:0008006" key="3">
    <source>
        <dbReference type="Google" id="ProtNLM"/>
    </source>
</evidence>
<dbReference type="EMBL" id="PYDT01000009">
    <property type="protein sequence ID" value="THU51935.1"/>
    <property type="molecule type" value="Genomic_DNA"/>
</dbReference>
<dbReference type="AlphaFoldDB" id="A0A4S8ITB8"/>